<dbReference type="InterPro" id="IPR020845">
    <property type="entry name" value="AMP-binding_CS"/>
</dbReference>
<evidence type="ECO:0000256" key="5">
    <source>
        <dbReference type="ARBA" id="ARBA00023194"/>
    </source>
</evidence>
<feature type="region of interest" description="Disordered" evidence="6">
    <location>
        <begin position="660"/>
        <end position="685"/>
    </location>
</feature>
<evidence type="ECO:0000256" key="4">
    <source>
        <dbReference type="ARBA" id="ARBA00022737"/>
    </source>
</evidence>
<dbReference type="PROSITE" id="PS00455">
    <property type="entry name" value="AMP_BINDING"/>
    <property type="match status" value="1"/>
</dbReference>
<evidence type="ECO:0000256" key="2">
    <source>
        <dbReference type="ARBA" id="ARBA00022450"/>
    </source>
</evidence>
<sequence length="980" mass="103597">LRERGVGPERVVALGLGRSVALVVAILAVQRAGGAYLPLDLDHPADRLAYLVEDAGATLLVAEPGTLPELRIDRISPEISCFNAEFQAISPLDAAYVIYTSGSTGRPKGVVVSHAGIADLTRSLVNTFGLDATSRVPQIGAPTFDISVAELCMAFGSGGTLIIPPDGPLAGPDLGRVLRERRVTFSLLTSGVLASVPPGDYPDLRGLASGADVCPPELVSAWKGRRFWNAYGPTETTVAASLSDPLHPGGGLPPIGRPLLGNRLYVLDARLRPVPVGVPGELYAAGPGVARGYLGRPGHTAERFVADPYGPAGERMYRTGDLVYRRPDGQLHFLGRADDQMKVRGFRIEPAEVEAVLAGHGSVARAAVALRDGRLVAYLVPRSESPSVGDVLAHAVAALPAPMVPSEYVVLDTLPITPRGKVDRAALPAPAAATESSREPVTDRESVLCAIFAELLGVPAVGAEDDFFRLGGDSIVAIRLVSRARADALRLTPREVFVARTPAALAAVARDTAPAVADSPTGRFPLTPIMHWWREHGGPLASFTQSLVLPVPEGLDDARIVSALRTLATRHPALRMRLLRHPDAAWELEVPPPDEPPQILYATANTEPGTLPAPPPLDPEHGRMLAATRFAPGRLLLTAHHWAVDGVSWRILAPELTTLLTPDSKAPDGEAPDGVLPDGEAPNGVGPVERTSFARWARLLAAEAVRPGRVAAELPVWERIAADEEARLIPGHDRPLRGAPRTTLTRTLPPGGTEQVITHLPAAFRCGPDEVLLTALAAAVARWRGHGTGVLVEVEGHGREPLPEEVDDDVDVAGTVGWFTAQYPVRLDAGGSPADALKRVKEQLRAIPSGGLGHGLLRYLNPDTAPRLAALPAPDLRFNYLGRFEGELAGMPDAPMAYAVELDVIAQTGQDGTRLVASWSYAAGAITGERIEALAGLWFDELATLAGHAGEGGATSSDFPLVDLTQGQIEALEADLDGDW</sequence>
<evidence type="ECO:0000313" key="8">
    <source>
        <dbReference type="EMBL" id="MBF8194335.1"/>
    </source>
</evidence>
<keyword evidence="4" id="KW-0677">Repeat</keyword>
<dbReference type="Pfam" id="PF00668">
    <property type="entry name" value="Condensation"/>
    <property type="match status" value="1"/>
</dbReference>
<dbReference type="RefSeq" id="WP_195903161.1">
    <property type="nucleotide sequence ID" value="NZ_JADOGI010000393.1"/>
</dbReference>
<dbReference type="GO" id="GO:0003824">
    <property type="term" value="F:catalytic activity"/>
    <property type="evidence" value="ECO:0007669"/>
    <property type="project" value="InterPro"/>
</dbReference>
<dbReference type="PROSITE" id="PS00012">
    <property type="entry name" value="PHOSPHOPANTETHEINE"/>
    <property type="match status" value="1"/>
</dbReference>
<evidence type="ECO:0000313" key="9">
    <source>
        <dbReference type="Proteomes" id="UP000605361"/>
    </source>
</evidence>
<dbReference type="Pfam" id="PF00501">
    <property type="entry name" value="AMP-binding"/>
    <property type="match status" value="1"/>
</dbReference>
<dbReference type="InterPro" id="IPR025110">
    <property type="entry name" value="AMP-bd_C"/>
</dbReference>
<evidence type="ECO:0000256" key="3">
    <source>
        <dbReference type="ARBA" id="ARBA00022553"/>
    </source>
</evidence>
<dbReference type="PANTHER" id="PTHR45527">
    <property type="entry name" value="NONRIBOSOMAL PEPTIDE SYNTHETASE"/>
    <property type="match status" value="1"/>
</dbReference>
<dbReference type="InterPro" id="IPR000873">
    <property type="entry name" value="AMP-dep_synth/lig_dom"/>
</dbReference>
<keyword evidence="9" id="KW-1185">Reference proteome</keyword>
<dbReference type="InterPro" id="IPR036736">
    <property type="entry name" value="ACP-like_sf"/>
</dbReference>
<dbReference type="EMBL" id="JADOGI010000393">
    <property type="protein sequence ID" value="MBF8194335.1"/>
    <property type="molecule type" value="Genomic_DNA"/>
</dbReference>
<reference evidence="8" key="1">
    <citation type="submission" date="2020-11" db="EMBL/GenBank/DDBJ databases">
        <title>Whole-genome analyses of Nonomuraea sp. K274.</title>
        <authorList>
            <person name="Veyisoglu A."/>
        </authorList>
    </citation>
    <scope>NUCLEOTIDE SEQUENCE</scope>
    <source>
        <strain evidence="8">K274</strain>
    </source>
</reference>
<dbReference type="Gene3D" id="1.10.1200.10">
    <property type="entry name" value="ACP-like"/>
    <property type="match status" value="1"/>
</dbReference>
<feature type="non-terminal residue" evidence="8">
    <location>
        <position position="1"/>
    </location>
</feature>
<dbReference type="SMART" id="SM00823">
    <property type="entry name" value="PKS_PP"/>
    <property type="match status" value="1"/>
</dbReference>
<feature type="compositionally biased region" description="Low complexity" evidence="6">
    <location>
        <begin position="737"/>
        <end position="753"/>
    </location>
</feature>
<dbReference type="SUPFAM" id="SSF52777">
    <property type="entry name" value="CoA-dependent acyltransferases"/>
    <property type="match status" value="2"/>
</dbReference>
<dbReference type="GO" id="GO:0043041">
    <property type="term" value="P:amino acid activation for nonribosomal peptide biosynthetic process"/>
    <property type="evidence" value="ECO:0007669"/>
    <property type="project" value="TreeGrafter"/>
</dbReference>
<feature type="region of interest" description="Disordered" evidence="6">
    <location>
        <begin position="731"/>
        <end position="753"/>
    </location>
</feature>
<dbReference type="InterPro" id="IPR020806">
    <property type="entry name" value="PKS_PP-bd"/>
</dbReference>
<dbReference type="Gene3D" id="3.30.559.10">
    <property type="entry name" value="Chloramphenicol acetyltransferase-like domain"/>
    <property type="match status" value="1"/>
</dbReference>
<evidence type="ECO:0000259" key="7">
    <source>
        <dbReference type="PROSITE" id="PS50075"/>
    </source>
</evidence>
<dbReference type="Proteomes" id="UP000605361">
    <property type="component" value="Unassembled WGS sequence"/>
</dbReference>
<dbReference type="FunFam" id="1.10.1200.10:FF:000005">
    <property type="entry name" value="Nonribosomal peptide synthetase 1"/>
    <property type="match status" value="1"/>
</dbReference>
<keyword evidence="3" id="KW-0597">Phosphoprotein</keyword>
<dbReference type="InterPro" id="IPR001242">
    <property type="entry name" value="Condensation_dom"/>
</dbReference>
<dbReference type="InterPro" id="IPR023213">
    <property type="entry name" value="CAT-like_dom_sf"/>
</dbReference>
<proteinExistence type="predicted"/>
<dbReference type="FunFam" id="2.30.38.10:FF:000001">
    <property type="entry name" value="Non-ribosomal peptide synthetase PvdI"/>
    <property type="match status" value="1"/>
</dbReference>
<comment type="caution">
    <text evidence="8">The sequence shown here is derived from an EMBL/GenBank/DDBJ whole genome shotgun (WGS) entry which is preliminary data.</text>
</comment>
<dbReference type="NCBIfam" id="TIGR01733">
    <property type="entry name" value="AA-adenyl-dom"/>
    <property type="match status" value="1"/>
</dbReference>
<dbReference type="GO" id="GO:0008610">
    <property type="term" value="P:lipid biosynthetic process"/>
    <property type="evidence" value="ECO:0007669"/>
    <property type="project" value="UniProtKB-ARBA"/>
</dbReference>
<gene>
    <name evidence="8" type="ORF">ITP53_53495</name>
</gene>
<dbReference type="InterPro" id="IPR010060">
    <property type="entry name" value="NRPS_synth"/>
</dbReference>
<dbReference type="GO" id="GO:0005737">
    <property type="term" value="C:cytoplasm"/>
    <property type="evidence" value="ECO:0007669"/>
    <property type="project" value="TreeGrafter"/>
</dbReference>
<dbReference type="NCBIfam" id="TIGR01720">
    <property type="entry name" value="NRPS-para261"/>
    <property type="match status" value="1"/>
</dbReference>
<dbReference type="PROSITE" id="PS50075">
    <property type="entry name" value="CARRIER"/>
    <property type="match status" value="1"/>
</dbReference>
<dbReference type="GO" id="GO:0031177">
    <property type="term" value="F:phosphopantetheine binding"/>
    <property type="evidence" value="ECO:0007669"/>
    <property type="project" value="InterPro"/>
</dbReference>
<organism evidence="8 9">
    <name type="scientific">Nonomuraea cypriaca</name>
    <dbReference type="NCBI Taxonomy" id="1187855"/>
    <lineage>
        <taxon>Bacteria</taxon>
        <taxon>Bacillati</taxon>
        <taxon>Actinomycetota</taxon>
        <taxon>Actinomycetes</taxon>
        <taxon>Streptosporangiales</taxon>
        <taxon>Streptosporangiaceae</taxon>
        <taxon>Nonomuraea</taxon>
    </lineage>
</organism>
<dbReference type="Gene3D" id="3.30.559.30">
    <property type="entry name" value="Nonribosomal peptide synthetase, condensation domain"/>
    <property type="match status" value="1"/>
</dbReference>
<evidence type="ECO:0000256" key="6">
    <source>
        <dbReference type="SAM" id="MobiDB-lite"/>
    </source>
</evidence>
<dbReference type="InterPro" id="IPR045851">
    <property type="entry name" value="AMP-bd_C_sf"/>
</dbReference>
<keyword evidence="5" id="KW-0045">Antibiotic biosynthesis</keyword>
<feature type="domain" description="Carrier" evidence="7">
    <location>
        <begin position="439"/>
        <end position="513"/>
    </location>
</feature>
<keyword evidence="2" id="KW-0596">Phosphopantetheine</keyword>
<evidence type="ECO:0000256" key="1">
    <source>
        <dbReference type="ARBA" id="ARBA00001957"/>
    </source>
</evidence>
<name>A0A931AQ10_9ACTN</name>
<dbReference type="InterPro" id="IPR006162">
    <property type="entry name" value="Ppantetheine_attach_site"/>
</dbReference>
<accession>A0A931AQ10</accession>
<dbReference type="AlphaFoldDB" id="A0A931AQ10"/>
<dbReference type="InterPro" id="IPR009081">
    <property type="entry name" value="PP-bd_ACP"/>
</dbReference>
<dbReference type="InterPro" id="IPR010071">
    <property type="entry name" value="AA_adenyl_dom"/>
</dbReference>
<dbReference type="GO" id="GO:0044550">
    <property type="term" value="P:secondary metabolite biosynthetic process"/>
    <property type="evidence" value="ECO:0007669"/>
    <property type="project" value="TreeGrafter"/>
</dbReference>
<dbReference type="Pfam" id="PF00550">
    <property type="entry name" value="PP-binding"/>
    <property type="match status" value="1"/>
</dbReference>
<dbReference type="SUPFAM" id="SSF47336">
    <property type="entry name" value="ACP-like"/>
    <property type="match status" value="1"/>
</dbReference>
<comment type="cofactor">
    <cofactor evidence="1">
        <name>pantetheine 4'-phosphate</name>
        <dbReference type="ChEBI" id="CHEBI:47942"/>
    </cofactor>
</comment>
<protein>
    <submittedName>
        <fullName evidence="8">Amino acid adenylation domain-containing protein</fullName>
    </submittedName>
</protein>
<dbReference type="Pfam" id="PF13193">
    <property type="entry name" value="AMP-binding_C"/>
    <property type="match status" value="1"/>
</dbReference>
<dbReference type="GO" id="GO:0017000">
    <property type="term" value="P:antibiotic biosynthetic process"/>
    <property type="evidence" value="ECO:0007669"/>
    <property type="project" value="UniProtKB-KW"/>
</dbReference>
<dbReference type="PANTHER" id="PTHR45527:SF1">
    <property type="entry name" value="FATTY ACID SYNTHASE"/>
    <property type="match status" value="1"/>
</dbReference>
<dbReference type="InterPro" id="IPR042099">
    <property type="entry name" value="ANL_N_sf"/>
</dbReference>
<dbReference type="Gene3D" id="3.40.50.12780">
    <property type="entry name" value="N-terminal domain of ligase-like"/>
    <property type="match status" value="1"/>
</dbReference>
<dbReference type="SUPFAM" id="SSF56801">
    <property type="entry name" value="Acetyl-CoA synthetase-like"/>
    <property type="match status" value="1"/>
</dbReference>
<dbReference type="Gene3D" id="3.30.300.30">
    <property type="match status" value="1"/>
</dbReference>